<dbReference type="Gene3D" id="1.10.260.40">
    <property type="entry name" value="lambda repressor-like DNA-binding domains"/>
    <property type="match status" value="1"/>
</dbReference>
<dbReference type="InterPro" id="IPR001387">
    <property type="entry name" value="Cro/C1-type_HTH"/>
</dbReference>
<organism evidence="2 3">
    <name type="scientific">Collinsella aerofaciens</name>
    <dbReference type="NCBI Taxonomy" id="74426"/>
    <lineage>
        <taxon>Bacteria</taxon>
        <taxon>Bacillati</taxon>
        <taxon>Actinomycetota</taxon>
        <taxon>Coriobacteriia</taxon>
        <taxon>Coriobacteriales</taxon>
        <taxon>Coriobacteriaceae</taxon>
        <taxon>Collinsella</taxon>
    </lineage>
</organism>
<proteinExistence type="predicted"/>
<sequence>MELHEYMESRGITRDSIAAEQERTHERVEAYKLAQIRKLKDLTQASIAQSMGVSQKRVSELERGELGSMRLDTLSRYAESLGGKLVASIEFPDRTVTLAR</sequence>
<dbReference type="Proteomes" id="UP000095454">
    <property type="component" value="Unassembled WGS sequence"/>
</dbReference>
<accession>A0A174MHP0</accession>
<evidence type="ECO:0000313" key="3">
    <source>
        <dbReference type="Proteomes" id="UP000095454"/>
    </source>
</evidence>
<dbReference type="RefSeq" id="WP_055252484.1">
    <property type="nucleotide sequence ID" value="NZ_CABIXX010000039.1"/>
</dbReference>
<dbReference type="SMART" id="SM00530">
    <property type="entry name" value="HTH_XRE"/>
    <property type="match status" value="1"/>
</dbReference>
<dbReference type="GO" id="GO:0003677">
    <property type="term" value="F:DNA binding"/>
    <property type="evidence" value="ECO:0007669"/>
    <property type="project" value="InterPro"/>
</dbReference>
<protein>
    <submittedName>
        <fullName evidence="2">Uncharacterized conserved small protein</fullName>
    </submittedName>
</protein>
<dbReference type="PROSITE" id="PS50943">
    <property type="entry name" value="HTH_CROC1"/>
    <property type="match status" value="1"/>
</dbReference>
<feature type="domain" description="HTH cro/C1-type" evidence="1">
    <location>
        <begin position="33"/>
        <end position="88"/>
    </location>
</feature>
<evidence type="ECO:0000259" key="1">
    <source>
        <dbReference type="PROSITE" id="PS50943"/>
    </source>
</evidence>
<dbReference type="Pfam" id="PF01381">
    <property type="entry name" value="HTH_3"/>
    <property type="match status" value="1"/>
</dbReference>
<dbReference type="CDD" id="cd00093">
    <property type="entry name" value="HTH_XRE"/>
    <property type="match status" value="1"/>
</dbReference>
<reference evidence="2 3" key="1">
    <citation type="submission" date="2015-09" db="EMBL/GenBank/DDBJ databases">
        <authorList>
            <consortium name="Pathogen Informatics"/>
        </authorList>
    </citation>
    <scope>NUCLEOTIDE SEQUENCE [LARGE SCALE GENOMIC DNA]</scope>
    <source>
        <strain evidence="2 3">2789STDY5834902</strain>
    </source>
</reference>
<dbReference type="InterPro" id="IPR010982">
    <property type="entry name" value="Lambda_DNA-bd_dom_sf"/>
</dbReference>
<dbReference type="SUPFAM" id="SSF47413">
    <property type="entry name" value="lambda repressor-like DNA-binding domains"/>
    <property type="match status" value="1"/>
</dbReference>
<dbReference type="AlphaFoldDB" id="A0A174MHP0"/>
<gene>
    <name evidence="2" type="ORF">ERS852514_01746</name>
</gene>
<dbReference type="EMBL" id="CZAQ01000039">
    <property type="protein sequence ID" value="CUP33838.1"/>
    <property type="molecule type" value="Genomic_DNA"/>
</dbReference>
<name>A0A174MHP0_9ACTN</name>
<evidence type="ECO:0000313" key="2">
    <source>
        <dbReference type="EMBL" id="CUP33838.1"/>
    </source>
</evidence>